<accession>A0A8C3GK29</accession>
<dbReference type="GO" id="GO:0005930">
    <property type="term" value="C:axoneme"/>
    <property type="evidence" value="ECO:0007669"/>
    <property type="project" value="TreeGrafter"/>
</dbReference>
<protein>
    <submittedName>
        <fullName evidence="11">Intraflagellar transport 140</fullName>
    </submittedName>
</protein>
<keyword evidence="12" id="KW-1185">Reference proteome</keyword>
<feature type="compositionally biased region" description="Basic and acidic residues" evidence="6">
    <location>
        <begin position="1368"/>
        <end position="1377"/>
    </location>
</feature>
<dbReference type="FunFam" id="2.130.10.10:FF:000811">
    <property type="entry name" value="Intraflagellar transport 140"/>
    <property type="match status" value="1"/>
</dbReference>
<dbReference type="Pfam" id="PF24760">
    <property type="entry name" value="TPR_IF140_C"/>
    <property type="match status" value="1"/>
</dbReference>
<dbReference type="InterPro" id="IPR015943">
    <property type="entry name" value="WD40/YVTN_repeat-like_dom_sf"/>
</dbReference>
<evidence type="ECO:0000256" key="6">
    <source>
        <dbReference type="SAM" id="MobiDB-lite"/>
    </source>
</evidence>
<evidence type="ECO:0000256" key="2">
    <source>
        <dbReference type="ARBA" id="ARBA00022574"/>
    </source>
</evidence>
<dbReference type="GO" id="GO:0035721">
    <property type="term" value="P:intraciliary retrograde transport"/>
    <property type="evidence" value="ECO:0007669"/>
    <property type="project" value="TreeGrafter"/>
</dbReference>
<dbReference type="Gene3D" id="2.130.10.10">
    <property type="entry name" value="YVTN repeat-like/Quinoprotein amine dehydrogenase"/>
    <property type="match status" value="1"/>
</dbReference>
<feature type="region of interest" description="Disordered" evidence="6">
    <location>
        <begin position="1366"/>
        <end position="1390"/>
    </location>
</feature>
<evidence type="ECO:0000259" key="10">
    <source>
        <dbReference type="Pfam" id="PF24762"/>
    </source>
</evidence>
<dbReference type="InterPro" id="IPR036322">
    <property type="entry name" value="WD40_repeat_dom_sf"/>
</dbReference>
<organism evidence="11 12">
    <name type="scientific">Cairina moschata</name>
    <name type="common">Muscovy duck</name>
    <dbReference type="NCBI Taxonomy" id="8855"/>
    <lineage>
        <taxon>Eukaryota</taxon>
        <taxon>Metazoa</taxon>
        <taxon>Chordata</taxon>
        <taxon>Craniata</taxon>
        <taxon>Vertebrata</taxon>
        <taxon>Euteleostomi</taxon>
        <taxon>Archelosauria</taxon>
        <taxon>Archosauria</taxon>
        <taxon>Dinosauria</taxon>
        <taxon>Saurischia</taxon>
        <taxon>Theropoda</taxon>
        <taxon>Coelurosauria</taxon>
        <taxon>Aves</taxon>
        <taxon>Neognathae</taxon>
        <taxon>Galloanserae</taxon>
        <taxon>Anseriformes</taxon>
        <taxon>Anatidae</taxon>
        <taxon>Anatinae</taxon>
        <taxon>Cairina</taxon>
    </lineage>
</organism>
<dbReference type="PANTHER" id="PTHR15722:SF7">
    <property type="entry name" value="INTRAFLAGELLAR TRANSPORT PROTEIN 140 HOMOLOG"/>
    <property type="match status" value="1"/>
</dbReference>
<reference evidence="11" key="1">
    <citation type="submission" date="2018-09" db="EMBL/GenBank/DDBJ databases">
        <title>Common duck and Muscovy duck high density SNP chip.</title>
        <authorList>
            <person name="Vignal A."/>
            <person name="Thebault N."/>
            <person name="Warren W.C."/>
        </authorList>
    </citation>
    <scope>NUCLEOTIDE SEQUENCE [LARGE SCALE GENOMIC DNA]</scope>
</reference>
<evidence type="ECO:0000259" key="7">
    <source>
        <dbReference type="Pfam" id="PF23383"/>
    </source>
</evidence>
<dbReference type="Pfam" id="PF23383">
    <property type="entry name" value="Beta-prop_IFT140_1st"/>
    <property type="match status" value="1"/>
</dbReference>
<dbReference type="Proteomes" id="UP000694556">
    <property type="component" value="Chromosome 15"/>
</dbReference>
<dbReference type="InterPro" id="IPR056154">
    <property type="entry name" value="Beta-prop_IFT140_1st"/>
</dbReference>
<keyword evidence="5" id="KW-0966">Cell projection</keyword>
<evidence type="ECO:0000313" key="11">
    <source>
        <dbReference type="Ensembl" id="ENSCMMP00000015407.1"/>
    </source>
</evidence>
<keyword evidence="4" id="KW-0969">Cilium</keyword>
<keyword evidence="2" id="KW-0853">WD repeat</keyword>
<feature type="domain" description="IFT140 second beta-propeller" evidence="8">
    <location>
        <begin position="342"/>
        <end position="653"/>
    </location>
</feature>
<dbReference type="GO" id="GO:0030991">
    <property type="term" value="C:intraciliary transport particle A"/>
    <property type="evidence" value="ECO:0007669"/>
    <property type="project" value="TreeGrafter"/>
</dbReference>
<evidence type="ECO:0000256" key="3">
    <source>
        <dbReference type="ARBA" id="ARBA00022737"/>
    </source>
</evidence>
<sequence>MAVYVDHRVDAPESVASPSHITWHSIHPLLAVASISTASGGCVDIYLEQHGVLVLWRMDQRGRVQGTPVLKHEYGKRLSHCIFQPPPPGEDFVQLAKAAVSGDEKALDMFNWRKAGTGAPLKMGLQEGLSFFVTLMDGSVHYVNEKGKTSHVLSADSLVQKLLLMEKGDVLLVITENLLLSLHKITPEGQAEELMKVKLSGKIAHSADIILIDHSLIVTAIGETVVRFWDLDRGENYVLSLDVQFGFEAGECINCVSYCSAKGLLAAGTNKGRIAMWRKASGSSQSTQALENKEKWKLQAPTELEGNITQIKWGSRKNLLAVNSISSVVILSEQAMSCHFNQQVAAVQVSPSLFNVTFFSTGTTHSLHVDMTVNGVFATKDAVVFWNGKQVTVFECSEDTLRSAGSFLCDSPVLSVHGENLYTVEPYRVQVRTWQGTVKQLLVFSEAEGNPCLLDVCGNFLAVGTDLAHFKIFDLSRREAKVHCNSKNFSELFPGLGSIASVKCNANGNKVSILVSKANGSIDSKICFYDVEVDKVTVFNFKDEQGNGREKLSSGQRIDRSVVEYPDLQSHIPVRHFWDNSEPRLFVCEAILEPGLQSPNQNKNQTESTMDVWIMSFFSSEEHGLLLQDSFPLPSLYQVLLGIEVPHYYFAKKLFFRRGFAYKPPGETEKGEESGSIKVLQMAARRPMRDFIGLGDCDKTTQDAMLNFSFYLTAGDMDEAFKSIKLIKSETIWENMARMCVKTQRLDVAKICLGNMGHARGAKALREAEQEPEEEARVAVLAIQLGMLEDAEQLYKACKRYDLLNKFYQASNQWQKAIETAEAHDRVHLRTTYYNYAKHLEAVGEHSLALTHYEKSDTHRFEVPRMLSENLQDLENYVNKMKDKSLWKWWAQYLESQSAMKSALKYYALAQDYFSLVRVHCFQGDIQKAAEIANETGNWAASYHLARQYESQGEIKQAVHFYTRAQAFNNAIRLCKENNLDDQLMNLALLSSPEDMIEAACYYEEKGEQMDRAVMLYHKAGHFSKALELAFATQQFGALQLIAEDLDEKSDPALLARCSDFFIEHAQYEKAMELLLTAKKYQEALQLCLKQNLTITEEMAERMTVSKDSKDLSEESRRELLEQIADCCMRQGNYHLATKKYTQAGNKLKAMRALMKSGDTEKIIFFAGVSRQREIYIMAANYLQSLDWRKDPEIMKNIISFYTKGRALDLLAGFYDACAQVEIDEYQNYEKAQGALTEACKCLSKSKTRSLPDQESKLTHLQSKMALIKRFLHARRVYSEDPKEAIRQCELLLAEQDLDSAIRQGDVLGFLVEHYLRVEEFHVAYQYLEEMRKRIPCTNLTYYVNQQTIEAVHRGVGIPISQSLFPEQSHHSSMETKEVEEEVAEEVEDP</sequence>
<evidence type="ECO:0000256" key="4">
    <source>
        <dbReference type="ARBA" id="ARBA00023069"/>
    </source>
</evidence>
<dbReference type="SUPFAM" id="SSF50978">
    <property type="entry name" value="WD40 repeat-like"/>
    <property type="match status" value="1"/>
</dbReference>
<dbReference type="Pfam" id="PF23385">
    <property type="entry name" value="Beta-prop_IFT140_2nd"/>
    <property type="match status" value="1"/>
</dbReference>
<dbReference type="FunFam" id="1.25.40.470:FF:000010">
    <property type="entry name" value="Intraflagellar transport 140 homolog (Chlamydomonas)"/>
    <property type="match status" value="1"/>
</dbReference>
<dbReference type="PANTHER" id="PTHR15722">
    <property type="entry name" value="IFT140/172-RELATED"/>
    <property type="match status" value="1"/>
</dbReference>
<keyword evidence="3" id="KW-0677">Repeat</keyword>
<feature type="domain" description="IF140 C-terminal TPR" evidence="9">
    <location>
        <begin position="1209"/>
        <end position="1332"/>
    </location>
</feature>
<dbReference type="InterPro" id="IPR056168">
    <property type="entry name" value="TPR_IF140/IFT172/WDR19"/>
</dbReference>
<dbReference type="InterPro" id="IPR056156">
    <property type="entry name" value="TPR_IF140_C"/>
</dbReference>
<feature type="domain" description="IF140/IFT172/WDR19 TPR" evidence="10">
    <location>
        <begin position="715"/>
        <end position="1201"/>
    </location>
</feature>
<dbReference type="SUPFAM" id="SSF101908">
    <property type="entry name" value="Putative isomerase YbhE"/>
    <property type="match status" value="1"/>
</dbReference>
<evidence type="ECO:0000313" key="12">
    <source>
        <dbReference type="Proteomes" id="UP000694556"/>
    </source>
</evidence>
<dbReference type="InterPro" id="IPR056155">
    <property type="entry name" value="Beta-prop_IFT140_2nd"/>
</dbReference>
<dbReference type="Pfam" id="PF24762">
    <property type="entry name" value="TPR_IF140-IFT172"/>
    <property type="match status" value="1"/>
</dbReference>
<evidence type="ECO:0000256" key="1">
    <source>
        <dbReference type="ARBA" id="ARBA00004138"/>
    </source>
</evidence>
<comment type="subcellular location">
    <subcellularLocation>
        <location evidence="1">Cell projection</location>
        <location evidence="1">Cilium</location>
    </subcellularLocation>
</comment>
<dbReference type="Ensembl" id="ENSCMMT00000016941.1">
    <property type="protein sequence ID" value="ENSCMMP00000015407.1"/>
    <property type="gene ID" value="ENSCMMG00000009629.1"/>
</dbReference>
<dbReference type="GO" id="GO:0036064">
    <property type="term" value="C:ciliary basal body"/>
    <property type="evidence" value="ECO:0007669"/>
    <property type="project" value="TreeGrafter"/>
</dbReference>
<dbReference type="Gene3D" id="1.25.40.470">
    <property type="match status" value="2"/>
</dbReference>
<evidence type="ECO:0000259" key="9">
    <source>
        <dbReference type="Pfam" id="PF24760"/>
    </source>
</evidence>
<feature type="domain" description="IFT140 first beta-propeller" evidence="7">
    <location>
        <begin position="49"/>
        <end position="334"/>
    </location>
</feature>
<reference evidence="11" key="3">
    <citation type="submission" date="2025-09" db="UniProtKB">
        <authorList>
            <consortium name="Ensembl"/>
        </authorList>
    </citation>
    <scope>IDENTIFICATION</scope>
</reference>
<evidence type="ECO:0000259" key="8">
    <source>
        <dbReference type="Pfam" id="PF23385"/>
    </source>
</evidence>
<reference evidence="11" key="2">
    <citation type="submission" date="2025-08" db="UniProtKB">
        <authorList>
            <consortium name="Ensembl"/>
        </authorList>
    </citation>
    <scope>IDENTIFICATION</scope>
</reference>
<evidence type="ECO:0000256" key="5">
    <source>
        <dbReference type="ARBA" id="ARBA00023273"/>
    </source>
</evidence>
<feature type="compositionally biased region" description="Acidic residues" evidence="6">
    <location>
        <begin position="1378"/>
        <end position="1390"/>
    </location>
</feature>
<proteinExistence type="predicted"/>
<dbReference type="FunFam" id="1.25.40.470:FF:000011">
    <property type="entry name" value="Intraflagellar transport protein 140"/>
    <property type="match status" value="1"/>
</dbReference>
<name>A0A8C3GK29_CAIMO</name>